<dbReference type="GO" id="GO:0016740">
    <property type="term" value="F:transferase activity"/>
    <property type="evidence" value="ECO:0007669"/>
    <property type="project" value="UniProtKB-UniRule"/>
</dbReference>
<evidence type="ECO:0000259" key="5">
    <source>
        <dbReference type="PROSITE" id="PS51006"/>
    </source>
</evidence>
<evidence type="ECO:0000256" key="3">
    <source>
        <dbReference type="ARBA" id="ARBA00023115"/>
    </source>
</evidence>
<dbReference type="GO" id="GO:0006596">
    <property type="term" value="P:polyamine biosynthetic process"/>
    <property type="evidence" value="ECO:0007669"/>
    <property type="project" value="UniProtKB-UniRule"/>
</dbReference>
<dbReference type="CDD" id="cd02440">
    <property type="entry name" value="AdoMet_MTases"/>
    <property type="match status" value="1"/>
</dbReference>
<dbReference type="InterPro" id="IPR030374">
    <property type="entry name" value="PABS"/>
</dbReference>
<feature type="domain" description="PABS" evidence="5">
    <location>
        <begin position="1"/>
        <end position="152"/>
    </location>
</feature>
<dbReference type="Gene3D" id="3.40.50.150">
    <property type="entry name" value="Vaccinia Virus protein VP39"/>
    <property type="match status" value="1"/>
</dbReference>
<gene>
    <name evidence="6" type="ORF">A2Z33_02665</name>
</gene>
<dbReference type="PANTHER" id="PTHR43317:SF1">
    <property type="entry name" value="THERMOSPERMINE SYNTHASE ACAULIS5"/>
    <property type="match status" value="1"/>
</dbReference>
<organism evidence="6 7">
    <name type="scientific">Candidatus Gottesmanbacteria bacterium RBG_16_52_11</name>
    <dbReference type="NCBI Taxonomy" id="1798374"/>
    <lineage>
        <taxon>Bacteria</taxon>
        <taxon>Candidatus Gottesmaniibacteriota</taxon>
    </lineage>
</organism>
<feature type="active site" description="Proton acceptor" evidence="4">
    <location>
        <position position="74"/>
    </location>
</feature>
<dbReference type="Proteomes" id="UP000178448">
    <property type="component" value="Unassembled WGS sequence"/>
</dbReference>
<dbReference type="AlphaFoldDB" id="A0A1F5YMP4"/>
<dbReference type="SUPFAM" id="SSF53335">
    <property type="entry name" value="S-adenosyl-L-methionine-dependent methyltransferases"/>
    <property type="match status" value="1"/>
</dbReference>
<protein>
    <recommendedName>
        <fullName evidence="5">PABS domain-containing protein</fullName>
    </recommendedName>
</protein>
<keyword evidence="2 4" id="KW-0808">Transferase</keyword>
<dbReference type="PANTHER" id="PTHR43317">
    <property type="entry name" value="THERMOSPERMINE SYNTHASE ACAULIS5"/>
    <property type="match status" value="1"/>
</dbReference>
<evidence type="ECO:0000256" key="2">
    <source>
        <dbReference type="ARBA" id="ARBA00022679"/>
    </source>
</evidence>
<evidence type="ECO:0000313" key="7">
    <source>
        <dbReference type="Proteomes" id="UP000178448"/>
    </source>
</evidence>
<comment type="caution">
    <text evidence="6">The sequence shown here is derived from an EMBL/GenBank/DDBJ whole genome shotgun (WGS) entry which is preliminary data.</text>
</comment>
<dbReference type="NCBIfam" id="NF037959">
    <property type="entry name" value="MFS_SpdSyn"/>
    <property type="match status" value="1"/>
</dbReference>
<dbReference type="STRING" id="1798374.A2Z33_02665"/>
<evidence type="ECO:0000256" key="4">
    <source>
        <dbReference type="PROSITE-ProRule" id="PRU00354"/>
    </source>
</evidence>
<name>A0A1F5YMP4_9BACT</name>
<dbReference type="EMBL" id="MFJD01000016">
    <property type="protein sequence ID" value="OGG01416.1"/>
    <property type="molecule type" value="Genomic_DNA"/>
</dbReference>
<proteinExistence type="inferred from homology"/>
<keyword evidence="3 4" id="KW-0620">Polyamine biosynthesis</keyword>
<evidence type="ECO:0000313" key="6">
    <source>
        <dbReference type="EMBL" id="OGG01416.1"/>
    </source>
</evidence>
<dbReference type="InterPro" id="IPR029063">
    <property type="entry name" value="SAM-dependent_MTases_sf"/>
</dbReference>
<dbReference type="Pfam" id="PF01564">
    <property type="entry name" value="Spermine_synth"/>
    <property type="match status" value="1"/>
</dbReference>
<evidence type="ECO:0000256" key="1">
    <source>
        <dbReference type="ARBA" id="ARBA00007867"/>
    </source>
</evidence>
<reference evidence="6 7" key="1">
    <citation type="journal article" date="2016" name="Nat. Commun.">
        <title>Thousands of microbial genomes shed light on interconnected biogeochemical processes in an aquifer system.</title>
        <authorList>
            <person name="Anantharaman K."/>
            <person name="Brown C.T."/>
            <person name="Hug L.A."/>
            <person name="Sharon I."/>
            <person name="Castelle C.J."/>
            <person name="Probst A.J."/>
            <person name="Thomas B.C."/>
            <person name="Singh A."/>
            <person name="Wilkins M.J."/>
            <person name="Karaoz U."/>
            <person name="Brodie E.L."/>
            <person name="Williams K.H."/>
            <person name="Hubbard S.S."/>
            <person name="Banfield J.F."/>
        </authorList>
    </citation>
    <scope>NUCLEOTIDE SEQUENCE [LARGE SCALE GENOMIC DNA]</scope>
</reference>
<sequence length="152" mass="16992">MLVLGLGGGDVIRLIRTLCPGVRVDAVEIDRVIVSIARKYFGILTGSDLGIYTEDAESFVTRIRPGRYDLIIADLYSGDTMPDFETGTEFLRKLASALSPAGQLVINYSSLEVSPGDEKSLLDKLRKLFQSVLKREIYTHKFFYAPHTELKF</sequence>
<comment type="similarity">
    <text evidence="1">Belongs to the spermidine/spermine synthase family.</text>
</comment>
<dbReference type="PROSITE" id="PS51006">
    <property type="entry name" value="PABS_2"/>
    <property type="match status" value="1"/>
</dbReference>
<accession>A0A1F5YMP4</accession>